<dbReference type="PANTHER" id="PTHR30085">
    <property type="entry name" value="AMINO ACID ABC TRANSPORTER PERMEASE"/>
    <property type="match status" value="1"/>
</dbReference>
<comment type="similarity">
    <text evidence="1 4">Belongs to the bacterial solute-binding protein 3 family.</text>
</comment>
<dbReference type="GO" id="GO:0005576">
    <property type="term" value="C:extracellular region"/>
    <property type="evidence" value="ECO:0007669"/>
    <property type="project" value="TreeGrafter"/>
</dbReference>
<dbReference type="InterPro" id="IPR001638">
    <property type="entry name" value="Solute-binding_3/MltF_N"/>
</dbReference>
<dbReference type="STRING" id="824.CGRAC_0010"/>
<protein>
    <submittedName>
        <fullName evidence="7">ABC transporter, substrate-binding protein, family 3</fullName>
    </submittedName>
</protein>
<dbReference type="AlphaFoldDB" id="C8PKR5"/>
<dbReference type="eggNOG" id="COG0834">
    <property type="taxonomic scope" value="Bacteria"/>
</dbReference>
<keyword evidence="8" id="KW-1185">Reference proteome</keyword>
<dbReference type="SMART" id="SM00062">
    <property type="entry name" value="PBPb"/>
    <property type="match status" value="1"/>
</dbReference>
<gene>
    <name evidence="7" type="ORF">CAMGR0001_0288</name>
</gene>
<evidence type="ECO:0000313" key="8">
    <source>
        <dbReference type="Proteomes" id="UP000005709"/>
    </source>
</evidence>
<evidence type="ECO:0000259" key="6">
    <source>
        <dbReference type="SMART" id="SM00079"/>
    </source>
</evidence>
<proteinExistence type="inferred from homology"/>
<keyword evidence="3" id="KW-0732">Signal</keyword>
<reference evidence="7 8" key="1">
    <citation type="submission" date="2009-07" db="EMBL/GenBank/DDBJ databases">
        <authorList>
            <person name="Madupu R."/>
            <person name="Sebastian Y."/>
            <person name="Durkin A.S."/>
            <person name="Torralba M."/>
            <person name="Methe B."/>
            <person name="Sutton G.G."/>
            <person name="Strausberg R.L."/>
            <person name="Nelson K.E."/>
        </authorList>
    </citation>
    <scope>NUCLEOTIDE SEQUENCE [LARGE SCALE GENOMIC DNA]</scope>
    <source>
        <strain evidence="7 8">RM3268</strain>
    </source>
</reference>
<dbReference type="Pfam" id="PF00497">
    <property type="entry name" value="SBP_bac_3"/>
    <property type="match status" value="1"/>
</dbReference>
<dbReference type="InterPro" id="IPR018313">
    <property type="entry name" value="SBP_3_CS"/>
</dbReference>
<evidence type="ECO:0000256" key="3">
    <source>
        <dbReference type="ARBA" id="ARBA00022729"/>
    </source>
</evidence>
<dbReference type="PANTHER" id="PTHR30085:SF6">
    <property type="entry name" value="ABC TRANSPORTER GLUTAMINE-BINDING PROTEIN GLNH"/>
    <property type="match status" value="1"/>
</dbReference>
<dbReference type="GO" id="GO:0015276">
    <property type="term" value="F:ligand-gated monoatomic ion channel activity"/>
    <property type="evidence" value="ECO:0007669"/>
    <property type="project" value="InterPro"/>
</dbReference>
<dbReference type="GO" id="GO:0016020">
    <property type="term" value="C:membrane"/>
    <property type="evidence" value="ECO:0007669"/>
    <property type="project" value="InterPro"/>
</dbReference>
<dbReference type="RefSeq" id="WP_005872965.1">
    <property type="nucleotide sequence ID" value="NZ_ACYG01000030.1"/>
</dbReference>
<dbReference type="Proteomes" id="UP000005709">
    <property type="component" value="Unassembled WGS sequence"/>
</dbReference>
<feature type="domain" description="Solute-binding protein family 3/N-terminal" evidence="5">
    <location>
        <begin position="27"/>
        <end position="250"/>
    </location>
</feature>
<dbReference type="InterPro" id="IPR051455">
    <property type="entry name" value="Bact_solute-bind_prot3"/>
</dbReference>
<dbReference type="GO" id="GO:0006865">
    <property type="term" value="P:amino acid transport"/>
    <property type="evidence" value="ECO:0007669"/>
    <property type="project" value="TreeGrafter"/>
</dbReference>
<dbReference type="Gene3D" id="3.40.190.10">
    <property type="entry name" value="Periplasmic binding protein-like II"/>
    <property type="match status" value="2"/>
</dbReference>
<evidence type="ECO:0000313" key="7">
    <source>
        <dbReference type="EMBL" id="EEV16674.1"/>
    </source>
</evidence>
<dbReference type="SUPFAM" id="SSF53850">
    <property type="entry name" value="Periplasmic binding protein-like II"/>
    <property type="match status" value="1"/>
</dbReference>
<dbReference type="SMART" id="SM00079">
    <property type="entry name" value="PBPe"/>
    <property type="match status" value="1"/>
</dbReference>
<accession>C8PKR5</accession>
<dbReference type="OrthoDB" id="368476at2"/>
<sequence>MRSLFILALFCASIFANTLDEIRQAGVIRVGVREGRPPLSESNNGKFEGFEIELASSIAKDIFGDKKGEVQFVAVTAGERIPFLKNNKVDMVIGTFMITQERKKQVDFSLPYLSVNFGIVTRKEDQVKDFAQVRDMRISIEKNPNGSMTERYLRKEKFSNLVYCKNTSECYAMMKDGRADGYANDNIIVLAYAVVDDTLEVPFKNLGAAEFLGVGVQKGNQSLLDFINADLIKLSKEGFFKKAYEDTFEPFYRGTADKKYFLLDGIYNML</sequence>
<dbReference type="InterPro" id="IPR001320">
    <property type="entry name" value="Iontro_rcpt_C"/>
</dbReference>
<evidence type="ECO:0000256" key="2">
    <source>
        <dbReference type="ARBA" id="ARBA00022448"/>
    </source>
</evidence>
<dbReference type="SMR" id="C8PKR5"/>
<name>C8PKR5_9BACT</name>
<dbReference type="GO" id="GO:0030288">
    <property type="term" value="C:outer membrane-bounded periplasmic space"/>
    <property type="evidence" value="ECO:0007669"/>
    <property type="project" value="TreeGrafter"/>
</dbReference>
<feature type="domain" description="Ionotropic glutamate receptor C-terminal" evidence="6">
    <location>
        <begin position="27"/>
        <end position="250"/>
    </location>
</feature>
<comment type="caution">
    <text evidence="7">The sequence shown here is derived from an EMBL/GenBank/DDBJ whole genome shotgun (WGS) entry which is preliminary data.</text>
</comment>
<organism evidence="7 8">
    <name type="scientific">Campylobacter gracilis RM3268</name>
    <dbReference type="NCBI Taxonomy" id="553220"/>
    <lineage>
        <taxon>Bacteria</taxon>
        <taxon>Pseudomonadati</taxon>
        <taxon>Campylobacterota</taxon>
        <taxon>Epsilonproteobacteria</taxon>
        <taxon>Campylobacterales</taxon>
        <taxon>Campylobacteraceae</taxon>
        <taxon>Campylobacter</taxon>
    </lineage>
</organism>
<keyword evidence="2" id="KW-0813">Transport</keyword>
<evidence type="ECO:0000256" key="4">
    <source>
        <dbReference type="RuleBase" id="RU003744"/>
    </source>
</evidence>
<dbReference type="PROSITE" id="PS01039">
    <property type="entry name" value="SBP_BACTERIAL_3"/>
    <property type="match status" value="1"/>
</dbReference>
<dbReference type="EMBL" id="ACYG01000030">
    <property type="protein sequence ID" value="EEV16674.1"/>
    <property type="molecule type" value="Genomic_DNA"/>
</dbReference>
<evidence type="ECO:0000256" key="1">
    <source>
        <dbReference type="ARBA" id="ARBA00010333"/>
    </source>
</evidence>
<evidence type="ECO:0000259" key="5">
    <source>
        <dbReference type="SMART" id="SM00062"/>
    </source>
</evidence>